<protein>
    <submittedName>
        <fullName evidence="3">Uncharacterized protein</fullName>
    </submittedName>
</protein>
<keyword evidence="2" id="KW-0472">Membrane</keyword>
<accession>A0A2S2QZW5</accession>
<feature type="compositionally biased region" description="Basic residues" evidence="1">
    <location>
        <begin position="1"/>
        <end position="19"/>
    </location>
</feature>
<feature type="transmembrane region" description="Helical" evidence="2">
    <location>
        <begin position="60"/>
        <end position="82"/>
    </location>
</feature>
<proteinExistence type="predicted"/>
<reference evidence="3" key="1">
    <citation type="submission" date="2018-04" db="EMBL/GenBank/DDBJ databases">
        <title>Transcriptome assembly of Sipha flava.</title>
        <authorList>
            <person name="Scully E.D."/>
            <person name="Geib S.M."/>
            <person name="Palmer N.A."/>
            <person name="Koch K."/>
            <person name="Bradshaw J."/>
            <person name="Heng-Moss T."/>
            <person name="Sarath G."/>
        </authorList>
    </citation>
    <scope>NUCLEOTIDE SEQUENCE</scope>
</reference>
<evidence type="ECO:0000313" key="3">
    <source>
        <dbReference type="EMBL" id="MBY83080.1"/>
    </source>
</evidence>
<keyword evidence="2" id="KW-0812">Transmembrane</keyword>
<sequence>MKQKGKAKKKRRKKKKKTRINNVRPTASGVEVSRVLRNLAAAATLQLPHCCYVPSCAWSYFINFFIFPLPIRIIGVVVRYSSTTLKGACQRRRRLRQSAGLVFHKVY</sequence>
<feature type="region of interest" description="Disordered" evidence="1">
    <location>
        <begin position="1"/>
        <end position="23"/>
    </location>
</feature>
<dbReference type="AlphaFoldDB" id="A0A2S2QZW5"/>
<name>A0A2S2QZW5_9HEMI</name>
<keyword evidence="2" id="KW-1133">Transmembrane helix</keyword>
<dbReference type="EMBL" id="GGMS01013877">
    <property type="protein sequence ID" value="MBY83080.1"/>
    <property type="molecule type" value="Transcribed_RNA"/>
</dbReference>
<evidence type="ECO:0000256" key="2">
    <source>
        <dbReference type="SAM" id="Phobius"/>
    </source>
</evidence>
<gene>
    <name evidence="3" type="ORF">g.121148</name>
</gene>
<evidence type="ECO:0000256" key="1">
    <source>
        <dbReference type="SAM" id="MobiDB-lite"/>
    </source>
</evidence>
<organism evidence="3">
    <name type="scientific">Sipha flava</name>
    <name type="common">yellow sugarcane aphid</name>
    <dbReference type="NCBI Taxonomy" id="143950"/>
    <lineage>
        <taxon>Eukaryota</taxon>
        <taxon>Metazoa</taxon>
        <taxon>Ecdysozoa</taxon>
        <taxon>Arthropoda</taxon>
        <taxon>Hexapoda</taxon>
        <taxon>Insecta</taxon>
        <taxon>Pterygota</taxon>
        <taxon>Neoptera</taxon>
        <taxon>Paraneoptera</taxon>
        <taxon>Hemiptera</taxon>
        <taxon>Sternorrhyncha</taxon>
        <taxon>Aphidomorpha</taxon>
        <taxon>Aphidoidea</taxon>
        <taxon>Aphididae</taxon>
        <taxon>Sipha</taxon>
    </lineage>
</organism>